<name>A0ABU9HQ40_9FLAO</name>
<evidence type="ECO:0008006" key="4">
    <source>
        <dbReference type="Google" id="ProtNLM"/>
    </source>
</evidence>
<evidence type="ECO:0000313" key="3">
    <source>
        <dbReference type="Proteomes" id="UP001398556"/>
    </source>
</evidence>
<keyword evidence="3" id="KW-1185">Reference proteome</keyword>
<accession>A0ABU9HQ40</accession>
<feature type="coiled-coil region" evidence="1">
    <location>
        <begin position="37"/>
        <end position="100"/>
    </location>
</feature>
<proteinExistence type="predicted"/>
<protein>
    <recommendedName>
        <fullName evidence="4">Outer membrane protein beta-barrel domain-containing protein</fullName>
    </recommendedName>
</protein>
<keyword evidence="1" id="KW-0175">Coiled coil</keyword>
<sequence length="349" mass="40504">MRNLNVYLVLLLCLFVNEILGQETFEKRAKDIASRIEAITKEEKEALKSEVEALNNQLIDGSITKDDAEAKKKVLAEVRARNIESRVAKEQEALNNLVQEKVDGNMKSDKDFHFLLFHTSDGRNHEKFKKHNDSIKKYSRTDSQLVFATGVNNLLTDGAVANSKFRYMQSRFYEWGLTLNSRIFPNHNLLHAKYGFSLMYNDLRPTDNRYFVVNGNQTDLMTNTIPQKDARFRNVNLVFPLHLEFDFTKPTVKDGKTYFKSHNSFRFGLGGYFGANLKSKQILEYDQNDYHRIEKTRGDFNVNTFIYGLSTYIGYKATSLYLKYDLNPLFKDNPVKQNNVSLGLRFDFN</sequence>
<gene>
    <name evidence="2" type="ORF">AAEO59_14115</name>
</gene>
<evidence type="ECO:0000256" key="1">
    <source>
        <dbReference type="SAM" id="Coils"/>
    </source>
</evidence>
<organism evidence="2 3">
    <name type="scientific">Flavobacterium flavipallidum</name>
    <dbReference type="NCBI Taxonomy" id="3139140"/>
    <lineage>
        <taxon>Bacteria</taxon>
        <taxon>Pseudomonadati</taxon>
        <taxon>Bacteroidota</taxon>
        <taxon>Flavobacteriia</taxon>
        <taxon>Flavobacteriales</taxon>
        <taxon>Flavobacteriaceae</taxon>
        <taxon>Flavobacterium</taxon>
    </lineage>
</organism>
<reference evidence="2 3" key="1">
    <citation type="submission" date="2024-04" db="EMBL/GenBank/DDBJ databases">
        <title>Flavobacterium sp. DGU99 16S ribosomal RNA gene Genome sequencing and assembly.</title>
        <authorList>
            <person name="Park S."/>
        </authorList>
    </citation>
    <scope>NUCLEOTIDE SEQUENCE [LARGE SCALE GENOMIC DNA]</scope>
    <source>
        <strain evidence="2 3">DGU99</strain>
    </source>
</reference>
<dbReference type="Proteomes" id="UP001398556">
    <property type="component" value="Unassembled WGS sequence"/>
</dbReference>
<dbReference type="RefSeq" id="WP_341701390.1">
    <property type="nucleotide sequence ID" value="NZ_JBBYHU010000035.1"/>
</dbReference>
<dbReference type="EMBL" id="JBBYHU010000035">
    <property type="protein sequence ID" value="MEL1242189.1"/>
    <property type="molecule type" value="Genomic_DNA"/>
</dbReference>
<comment type="caution">
    <text evidence="2">The sequence shown here is derived from an EMBL/GenBank/DDBJ whole genome shotgun (WGS) entry which is preliminary data.</text>
</comment>
<evidence type="ECO:0000313" key="2">
    <source>
        <dbReference type="EMBL" id="MEL1242189.1"/>
    </source>
</evidence>